<accession>A0A4Z2F8P0</accession>
<proteinExistence type="predicted"/>
<protein>
    <submittedName>
        <fullName evidence="2">Uncharacterized protein</fullName>
    </submittedName>
</protein>
<feature type="compositionally biased region" description="Acidic residues" evidence="1">
    <location>
        <begin position="1"/>
        <end position="11"/>
    </location>
</feature>
<comment type="caution">
    <text evidence="2">The sequence shown here is derived from an EMBL/GenBank/DDBJ whole genome shotgun (WGS) entry which is preliminary data.</text>
</comment>
<feature type="region of interest" description="Disordered" evidence="1">
    <location>
        <begin position="1"/>
        <end position="31"/>
    </location>
</feature>
<evidence type="ECO:0000313" key="3">
    <source>
        <dbReference type="Proteomes" id="UP000314294"/>
    </source>
</evidence>
<keyword evidence="3" id="KW-1185">Reference proteome</keyword>
<organism evidence="2 3">
    <name type="scientific">Liparis tanakae</name>
    <name type="common">Tanaka's snailfish</name>
    <dbReference type="NCBI Taxonomy" id="230148"/>
    <lineage>
        <taxon>Eukaryota</taxon>
        <taxon>Metazoa</taxon>
        <taxon>Chordata</taxon>
        <taxon>Craniata</taxon>
        <taxon>Vertebrata</taxon>
        <taxon>Euteleostomi</taxon>
        <taxon>Actinopterygii</taxon>
        <taxon>Neopterygii</taxon>
        <taxon>Teleostei</taxon>
        <taxon>Neoteleostei</taxon>
        <taxon>Acanthomorphata</taxon>
        <taxon>Eupercaria</taxon>
        <taxon>Perciformes</taxon>
        <taxon>Cottioidei</taxon>
        <taxon>Cottales</taxon>
        <taxon>Liparidae</taxon>
        <taxon>Liparis</taxon>
    </lineage>
</organism>
<dbReference type="AlphaFoldDB" id="A0A4Z2F8P0"/>
<dbReference type="Proteomes" id="UP000314294">
    <property type="component" value="Unassembled WGS sequence"/>
</dbReference>
<evidence type="ECO:0000256" key="1">
    <source>
        <dbReference type="SAM" id="MobiDB-lite"/>
    </source>
</evidence>
<evidence type="ECO:0000313" key="2">
    <source>
        <dbReference type="EMBL" id="TNN37233.1"/>
    </source>
</evidence>
<reference evidence="2 3" key="1">
    <citation type="submission" date="2019-03" db="EMBL/GenBank/DDBJ databases">
        <title>First draft genome of Liparis tanakae, snailfish: a comprehensive survey of snailfish specific genes.</title>
        <authorList>
            <person name="Kim W."/>
            <person name="Song I."/>
            <person name="Jeong J.-H."/>
            <person name="Kim D."/>
            <person name="Kim S."/>
            <person name="Ryu S."/>
            <person name="Song J.Y."/>
            <person name="Lee S.K."/>
        </authorList>
    </citation>
    <scope>NUCLEOTIDE SEQUENCE [LARGE SCALE GENOMIC DNA]</scope>
    <source>
        <tissue evidence="2">Muscle</tissue>
    </source>
</reference>
<dbReference type="EMBL" id="SRLO01001516">
    <property type="protein sequence ID" value="TNN37233.1"/>
    <property type="molecule type" value="Genomic_DNA"/>
</dbReference>
<name>A0A4Z2F8P0_9TELE</name>
<sequence>MCARDEDEDESDQRRPEGPEGAAEYLISNGQSLWEQERSGEGTALRSGVAAVGRRARVWIQSRLKSVGAGGIPGPTPYCNPYLLQEAPRLLAAVVSKEKMINKALMDRTSPKPAALDYRSQQVTPDEELCIGKEAIG</sequence>
<gene>
    <name evidence="2" type="ORF">EYF80_052599</name>
</gene>